<dbReference type="RefSeq" id="WP_247242539.1">
    <property type="nucleotide sequence ID" value="NZ_JALJRA010000002.1"/>
</dbReference>
<sequence>MHDIRLVIVTDQPQRASRILLGCAVDRLPSWIRVMSGAEISELPAGAPVLAIWFSDRSFAEALYRERREQVSLDNDYGKHYQRIQDALARRDAAEKALCDDYCAEMSSRPQAQEEAGTVAADQQEVATSPSSASPPTDLPSEPLHQRQSRWT</sequence>
<gene>
    <name evidence="2" type="ORF">ABID21_000679</name>
</gene>
<accession>A0ABV2H272</accession>
<organism evidence="2 3">
    <name type="scientific">Pseudorhizobium tarimense</name>
    <dbReference type="NCBI Taxonomy" id="1079109"/>
    <lineage>
        <taxon>Bacteria</taxon>
        <taxon>Pseudomonadati</taxon>
        <taxon>Pseudomonadota</taxon>
        <taxon>Alphaproteobacteria</taxon>
        <taxon>Hyphomicrobiales</taxon>
        <taxon>Rhizobiaceae</taxon>
        <taxon>Rhizobium/Agrobacterium group</taxon>
        <taxon>Pseudorhizobium</taxon>
    </lineage>
</organism>
<feature type="region of interest" description="Disordered" evidence="1">
    <location>
        <begin position="107"/>
        <end position="152"/>
    </location>
</feature>
<proteinExistence type="predicted"/>
<evidence type="ECO:0000313" key="2">
    <source>
        <dbReference type="EMBL" id="MET3584584.1"/>
    </source>
</evidence>
<evidence type="ECO:0000313" key="3">
    <source>
        <dbReference type="Proteomes" id="UP001549031"/>
    </source>
</evidence>
<evidence type="ECO:0000256" key="1">
    <source>
        <dbReference type="SAM" id="MobiDB-lite"/>
    </source>
</evidence>
<protein>
    <submittedName>
        <fullName evidence="2">Uncharacterized protein</fullName>
    </submittedName>
</protein>
<dbReference type="Proteomes" id="UP001549031">
    <property type="component" value="Unassembled WGS sequence"/>
</dbReference>
<comment type="caution">
    <text evidence="2">The sequence shown here is derived from an EMBL/GenBank/DDBJ whole genome shotgun (WGS) entry which is preliminary data.</text>
</comment>
<keyword evidence="3" id="KW-1185">Reference proteome</keyword>
<reference evidence="2 3" key="1">
    <citation type="submission" date="2024-06" db="EMBL/GenBank/DDBJ databases">
        <title>Genomic Encyclopedia of Type Strains, Phase IV (KMG-IV): sequencing the most valuable type-strain genomes for metagenomic binning, comparative biology and taxonomic classification.</title>
        <authorList>
            <person name="Goeker M."/>
        </authorList>
    </citation>
    <scope>NUCLEOTIDE SEQUENCE [LARGE SCALE GENOMIC DNA]</scope>
    <source>
        <strain evidence="2 3">DSM 105042</strain>
    </source>
</reference>
<feature type="compositionally biased region" description="Low complexity" evidence="1">
    <location>
        <begin position="127"/>
        <end position="136"/>
    </location>
</feature>
<dbReference type="EMBL" id="JBEPLJ010000002">
    <property type="protein sequence ID" value="MET3584584.1"/>
    <property type="molecule type" value="Genomic_DNA"/>
</dbReference>
<name>A0ABV2H272_9HYPH</name>